<name>A0A5C6DDD2_9BACT</name>
<feature type="compositionally biased region" description="Polar residues" evidence="7">
    <location>
        <begin position="108"/>
        <end position="117"/>
    </location>
</feature>
<feature type="compositionally biased region" description="Basic and acidic residues" evidence="7">
    <location>
        <begin position="137"/>
        <end position="147"/>
    </location>
</feature>
<dbReference type="EMBL" id="SJPV01000009">
    <property type="protein sequence ID" value="TWU33777.1"/>
    <property type="molecule type" value="Genomic_DNA"/>
</dbReference>
<dbReference type="Pfam" id="PF01250">
    <property type="entry name" value="Ribosomal_S6"/>
    <property type="match status" value="1"/>
</dbReference>
<dbReference type="SUPFAM" id="SSF54995">
    <property type="entry name" value="Ribosomal protein S6"/>
    <property type="match status" value="1"/>
</dbReference>
<dbReference type="Proteomes" id="UP000319143">
    <property type="component" value="Unassembled WGS sequence"/>
</dbReference>
<comment type="caution">
    <text evidence="8">The sequence shown here is derived from an EMBL/GenBank/DDBJ whole genome shotgun (WGS) entry which is preliminary data.</text>
</comment>
<proteinExistence type="inferred from homology"/>
<dbReference type="GO" id="GO:1990904">
    <property type="term" value="C:ribonucleoprotein complex"/>
    <property type="evidence" value="ECO:0007669"/>
    <property type="project" value="UniProtKB-KW"/>
</dbReference>
<dbReference type="OrthoDB" id="290527at2"/>
<comment type="similarity">
    <text evidence="1 6">Belongs to the bacterial ribosomal protein bS6 family.</text>
</comment>
<keyword evidence="6" id="KW-0699">rRNA-binding</keyword>
<evidence type="ECO:0000256" key="4">
    <source>
        <dbReference type="ARBA" id="ARBA00035104"/>
    </source>
</evidence>
<keyword evidence="3 6" id="KW-0687">Ribonucleoprotein</keyword>
<gene>
    <name evidence="6 8" type="primary">rpsF</name>
    <name evidence="8" type="ORF">Poly41_47750</name>
</gene>
<dbReference type="GO" id="GO:0019843">
    <property type="term" value="F:rRNA binding"/>
    <property type="evidence" value="ECO:0007669"/>
    <property type="project" value="UniProtKB-UniRule"/>
</dbReference>
<dbReference type="Gene3D" id="3.30.70.60">
    <property type="match status" value="1"/>
</dbReference>
<dbReference type="InterPro" id="IPR035980">
    <property type="entry name" value="Ribosomal_bS6_sf"/>
</dbReference>
<accession>A0A5C6DDD2</accession>
<keyword evidence="9" id="KW-1185">Reference proteome</keyword>
<comment type="function">
    <text evidence="4 6">Binds together with bS18 to 16S ribosomal RNA.</text>
</comment>
<dbReference type="InterPro" id="IPR020814">
    <property type="entry name" value="Ribosomal_S6_plastid/chlpt"/>
</dbReference>
<dbReference type="GO" id="GO:0006412">
    <property type="term" value="P:translation"/>
    <property type="evidence" value="ECO:0007669"/>
    <property type="project" value="UniProtKB-UniRule"/>
</dbReference>
<dbReference type="HAMAP" id="MF_00360">
    <property type="entry name" value="Ribosomal_bS6"/>
    <property type="match status" value="1"/>
</dbReference>
<reference evidence="8 9" key="1">
    <citation type="submission" date="2019-02" db="EMBL/GenBank/DDBJ databases">
        <title>Deep-cultivation of Planctomycetes and their phenomic and genomic characterization uncovers novel biology.</title>
        <authorList>
            <person name="Wiegand S."/>
            <person name="Jogler M."/>
            <person name="Boedeker C."/>
            <person name="Pinto D."/>
            <person name="Vollmers J."/>
            <person name="Rivas-Marin E."/>
            <person name="Kohn T."/>
            <person name="Peeters S.H."/>
            <person name="Heuer A."/>
            <person name="Rast P."/>
            <person name="Oberbeckmann S."/>
            <person name="Bunk B."/>
            <person name="Jeske O."/>
            <person name="Meyerdierks A."/>
            <person name="Storesund J.E."/>
            <person name="Kallscheuer N."/>
            <person name="Luecker S."/>
            <person name="Lage O.M."/>
            <person name="Pohl T."/>
            <person name="Merkel B.J."/>
            <person name="Hornburger P."/>
            <person name="Mueller R.-W."/>
            <person name="Bruemmer F."/>
            <person name="Labrenz M."/>
            <person name="Spormann A.M."/>
            <person name="Op Den Camp H."/>
            <person name="Overmann J."/>
            <person name="Amann R."/>
            <person name="Jetten M.S.M."/>
            <person name="Mascher T."/>
            <person name="Medema M.H."/>
            <person name="Devos D.P."/>
            <person name="Kaster A.-K."/>
            <person name="Ovreas L."/>
            <person name="Rohde M."/>
            <person name="Galperin M.Y."/>
            <person name="Jogler C."/>
        </authorList>
    </citation>
    <scope>NUCLEOTIDE SEQUENCE [LARGE SCALE GENOMIC DNA]</scope>
    <source>
        <strain evidence="8 9">Poly41</strain>
    </source>
</reference>
<dbReference type="CDD" id="cd00473">
    <property type="entry name" value="bS6"/>
    <property type="match status" value="1"/>
</dbReference>
<dbReference type="GO" id="GO:0003735">
    <property type="term" value="F:structural constituent of ribosome"/>
    <property type="evidence" value="ECO:0007669"/>
    <property type="project" value="InterPro"/>
</dbReference>
<evidence type="ECO:0000313" key="8">
    <source>
        <dbReference type="EMBL" id="TWU33777.1"/>
    </source>
</evidence>
<organism evidence="8 9">
    <name type="scientific">Novipirellula artificiosorum</name>
    <dbReference type="NCBI Taxonomy" id="2528016"/>
    <lineage>
        <taxon>Bacteria</taxon>
        <taxon>Pseudomonadati</taxon>
        <taxon>Planctomycetota</taxon>
        <taxon>Planctomycetia</taxon>
        <taxon>Pirellulales</taxon>
        <taxon>Pirellulaceae</taxon>
        <taxon>Novipirellula</taxon>
    </lineage>
</organism>
<evidence type="ECO:0000256" key="2">
    <source>
        <dbReference type="ARBA" id="ARBA00022980"/>
    </source>
</evidence>
<dbReference type="NCBIfam" id="TIGR00166">
    <property type="entry name" value="S6"/>
    <property type="match status" value="1"/>
</dbReference>
<dbReference type="GO" id="GO:0005840">
    <property type="term" value="C:ribosome"/>
    <property type="evidence" value="ECO:0007669"/>
    <property type="project" value="UniProtKB-KW"/>
</dbReference>
<dbReference type="RefSeq" id="WP_146529155.1">
    <property type="nucleotide sequence ID" value="NZ_SJPV01000009.1"/>
</dbReference>
<dbReference type="AlphaFoldDB" id="A0A5C6DDD2"/>
<evidence type="ECO:0000256" key="7">
    <source>
        <dbReference type="SAM" id="MobiDB-lite"/>
    </source>
</evidence>
<dbReference type="InterPro" id="IPR014717">
    <property type="entry name" value="Transl_elong_EF1B/ribsomal_bS6"/>
</dbReference>
<evidence type="ECO:0000256" key="3">
    <source>
        <dbReference type="ARBA" id="ARBA00023274"/>
    </source>
</evidence>
<keyword evidence="6" id="KW-0694">RNA-binding</keyword>
<protein>
    <recommendedName>
        <fullName evidence="5 6">Small ribosomal subunit protein bS6</fullName>
    </recommendedName>
</protein>
<feature type="compositionally biased region" description="Acidic residues" evidence="7">
    <location>
        <begin position="122"/>
        <end position="135"/>
    </location>
</feature>
<evidence type="ECO:0000256" key="6">
    <source>
        <dbReference type="HAMAP-Rule" id="MF_00360"/>
    </source>
</evidence>
<evidence type="ECO:0000313" key="9">
    <source>
        <dbReference type="Proteomes" id="UP000319143"/>
    </source>
</evidence>
<feature type="region of interest" description="Disordered" evidence="7">
    <location>
        <begin position="104"/>
        <end position="147"/>
    </location>
</feature>
<keyword evidence="2 6" id="KW-0689">Ribosomal protein</keyword>
<dbReference type="InterPro" id="IPR000529">
    <property type="entry name" value="Ribosomal_bS6"/>
</dbReference>
<evidence type="ECO:0000256" key="1">
    <source>
        <dbReference type="ARBA" id="ARBA00009512"/>
    </source>
</evidence>
<evidence type="ECO:0000256" key="5">
    <source>
        <dbReference type="ARBA" id="ARBA00035294"/>
    </source>
</evidence>
<sequence>MAKNTYETLFILDSNHYARDPGGVSKQLEQIVTENGGTVLVNRVWMEQKLAYPIDGHQKGTYWLTYYEAEGDSLVKMARAFTLCEPVVRELTLKLDPRLVEPMLANARGQSFSPSLTSSSDEGSEDAEDGDDSDGADASRDDAVASR</sequence>